<dbReference type="EMBL" id="EQ962653">
    <property type="protein sequence ID" value="EED21198.1"/>
    <property type="molecule type" value="Genomic_DNA"/>
</dbReference>
<feature type="domain" description="NAD(P)-binding" evidence="3">
    <location>
        <begin position="11"/>
        <end position="209"/>
    </location>
</feature>
<dbReference type="Proteomes" id="UP000001745">
    <property type="component" value="Unassembled WGS sequence"/>
</dbReference>
<evidence type="ECO:0000313" key="5">
    <source>
        <dbReference type="Proteomes" id="UP000001745"/>
    </source>
</evidence>
<comment type="similarity">
    <text evidence="1">Belongs to the avfA family.</text>
</comment>
<evidence type="ECO:0000259" key="3">
    <source>
        <dbReference type="Pfam" id="PF13460"/>
    </source>
</evidence>
<dbReference type="OrthoDB" id="10254604at2759"/>
<keyword evidence="5" id="KW-1185">Reference proteome</keyword>
<dbReference type="HOGENOM" id="CLU_025711_1_0_1"/>
<keyword evidence="2" id="KW-0732">Signal</keyword>
<dbReference type="VEuPathDB" id="FungiDB:TSTA_084290"/>
<reference evidence="5" key="1">
    <citation type="journal article" date="2015" name="Genome Announc.">
        <title>Genome sequence of the AIDS-associated pathogen Penicillium marneffei (ATCC18224) and its near taxonomic relative Talaromyces stipitatus (ATCC10500).</title>
        <authorList>
            <person name="Nierman W.C."/>
            <person name="Fedorova-Abrams N.D."/>
            <person name="Andrianopoulos A."/>
        </authorList>
    </citation>
    <scope>NUCLEOTIDE SEQUENCE [LARGE SCALE GENOMIC DNA]</scope>
    <source>
        <strain evidence="5">ATCC 10500 / CBS 375.48 / QM 6759 / NRRL 1006</strain>
    </source>
</reference>
<dbReference type="STRING" id="441959.B8M0A1"/>
<evidence type="ECO:0000256" key="1">
    <source>
        <dbReference type="ARBA" id="ARBA00038376"/>
    </source>
</evidence>
<dbReference type="PANTHER" id="PTHR15020">
    <property type="entry name" value="FLAVIN REDUCTASE-RELATED"/>
    <property type="match status" value="1"/>
</dbReference>
<organism evidence="4 5">
    <name type="scientific">Talaromyces stipitatus (strain ATCC 10500 / CBS 375.48 / QM 6759 / NRRL 1006)</name>
    <name type="common">Penicillium stipitatum</name>
    <dbReference type="NCBI Taxonomy" id="441959"/>
    <lineage>
        <taxon>Eukaryota</taxon>
        <taxon>Fungi</taxon>
        <taxon>Dikarya</taxon>
        <taxon>Ascomycota</taxon>
        <taxon>Pezizomycotina</taxon>
        <taxon>Eurotiomycetes</taxon>
        <taxon>Eurotiomycetidae</taxon>
        <taxon>Eurotiales</taxon>
        <taxon>Trichocomaceae</taxon>
        <taxon>Talaromyces</taxon>
        <taxon>Talaromyces sect. Talaromyces</taxon>
    </lineage>
</organism>
<feature type="signal peptide" evidence="2">
    <location>
        <begin position="1"/>
        <end position="30"/>
    </location>
</feature>
<accession>B8M0A1</accession>
<dbReference type="InterPro" id="IPR016040">
    <property type="entry name" value="NAD(P)-bd_dom"/>
</dbReference>
<dbReference type="PhylomeDB" id="B8M0A1"/>
<proteinExistence type="inferred from homology"/>
<evidence type="ECO:0000256" key="2">
    <source>
        <dbReference type="SAM" id="SignalP"/>
    </source>
</evidence>
<dbReference type="GeneID" id="8101522"/>
<dbReference type="SUPFAM" id="SSF51735">
    <property type="entry name" value="NAD(P)-binding Rossmann-fold domains"/>
    <property type="match status" value="1"/>
</dbReference>
<protein>
    <recommendedName>
        <fullName evidence="3">NAD(P)-binding domain-containing protein</fullName>
    </recommendedName>
</protein>
<name>B8M0A1_TALSN</name>
<dbReference type="AlphaFoldDB" id="B8M0A1"/>
<dbReference type="Pfam" id="PF13460">
    <property type="entry name" value="NAD_binding_10"/>
    <property type="match status" value="1"/>
</dbReference>
<dbReference type="InParanoid" id="B8M0A1"/>
<evidence type="ECO:0000313" key="4">
    <source>
        <dbReference type="EMBL" id="EED21198.1"/>
    </source>
</evidence>
<sequence length="257" mass="28267">MKLPPKVLILGGHSKVALLLTSLLIARGCGVISLTNNPEHRSDILNLRQSNREGNVEVLVTDLEHIDTAYAARALLDRVDANYVIWMAATFSSSKISKFLMVSYLSSRGKKPEPGMTDRQWNDIANADEGQIPIYEKEKIEAEEFLDAMTAWRRRQAHLPAQFQSIHVMTGGLSDLPGRGKISLHPEPVSFEGEVSRQDVAEVIDQLLARSDTNGRYGVLGGENDIETAIAKAVGSQQLLAEGPVYKNIVGGFIPHR</sequence>
<gene>
    <name evidence="4" type="ORF">TSTA_084290</name>
</gene>
<dbReference type="RefSeq" id="XP_002478161.1">
    <property type="nucleotide sequence ID" value="XM_002478116.1"/>
</dbReference>
<dbReference type="Gene3D" id="3.40.50.720">
    <property type="entry name" value="NAD(P)-binding Rossmann-like Domain"/>
    <property type="match status" value="1"/>
</dbReference>
<dbReference type="eggNOG" id="KOG1203">
    <property type="taxonomic scope" value="Eukaryota"/>
</dbReference>
<dbReference type="PANTHER" id="PTHR15020:SF50">
    <property type="entry name" value="UPF0659 PROTEIN YMR090W"/>
    <property type="match status" value="1"/>
</dbReference>
<feature type="chain" id="PRO_5002874655" description="NAD(P)-binding domain-containing protein" evidence="2">
    <location>
        <begin position="31"/>
        <end position="257"/>
    </location>
</feature>
<dbReference type="InterPro" id="IPR036291">
    <property type="entry name" value="NAD(P)-bd_dom_sf"/>
</dbReference>